<feature type="compositionally biased region" description="Polar residues" evidence="1">
    <location>
        <begin position="42"/>
        <end position="59"/>
    </location>
</feature>
<dbReference type="PROSITE" id="PS51257">
    <property type="entry name" value="PROKAR_LIPOPROTEIN"/>
    <property type="match status" value="1"/>
</dbReference>
<keyword evidence="5" id="KW-1185">Reference proteome</keyword>
<keyword evidence="2" id="KW-0812">Transmembrane</keyword>
<reference evidence="4 5" key="1">
    <citation type="submission" date="2019-03" db="EMBL/GenBank/DDBJ databases">
        <title>Three New Species of Nocardioides, Nocardioides euryhalodurans sp. nov., Nocardioides seonyuensis sp. nov. and Nocardioides eburneoflavus sp. nov. Iolated from Soil.</title>
        <authorList>
            <person name="Roh S.G."/>
            <person name="Lee C."/>
            <person name="Kim M.-K."/>
            <person name="Kim S.B."/>
        </authorList>
    </citation>
    <scope>NUCLEOTIDE SEQUENCE [LARGE SCALE GENOMIC DNA]</scope>
    <source>
        <strain evidence="4 5">MMS17-SY207-3</strain>
    </source>
</reference>
<dbReference type="KEGG" id="nsn:EXE58_07440"/>
<evidence type="ECO:0000256" key="1">
    <source>
        <dbReference type="SAM" id="MobiDB-lite"/>
    </source>
</evidence>
<evidence type="ECO:0000256" key="2">
    <source>
        <dbReference type="SAM" id="Phobius"/>
    </source>
</evidence>
<feature type="domain" description="YncI copper-binding" evidence="3">
    <location>
        <begin position="97"/>
        <end position="243"/>
    </location>
</feature>
<keyword evidence="2" id="KW-1133">Transmembrane helix</keyword>
<dbReference type="EMBL" id="CP038436">
    <property type="protein sequence ID" value="QBX55303.1"/>
    <property type="molecule type" value="Genomic_DNA"/>
</dbReference>
<feature type="transmembrane region" description="Helical" evidence="2">
    <location>
        <begin position="274"/>
        <end position="295"/>
    </location>
</feature>
<dbReference type="CDD" id="cd08545">
    <property type="entry name" value="YcnI_like"/>
    <property type="match status" value="1"/>
</dbReference>
<keyword evidence="2" id="KW-0472">Membrane</keyword>
<feature type="region of interest" description="Disordered" evidence="1">
    <location>
        <begin position="250"/>
        <end position="271"/>
    </location>
</feature>
<protein>
    <submittedName>
        <fullName evidence="4">DUF1775 domain-containing protein</fullName>
    </submittedName>
</protein>
<dbReference type="AlphaFoldDB" id="A0A4P7IFE8"/>
<accession>A0A4P7IFE8</accession>
<dbReference type="OrthoDB" id="9810871at2"/>
<gene>
    <name evidence="4" type="ORF">EXE58_07440</name>
</gene>
<dbReference type="Proteomes" id="UP000294853">
    <property type="component" value="Chromosome"/>
</dbReference>
<dbReference type="InterPro" id="IPR012533">
    <property type="entry name" value="YcnI-copper_dom"/>
</dbReference>
<dbReference type="InterPro" id="IPR038507">
    <property type="entry name" value="YcnI-like_sf"/>
</dbReference>
<feature type="region of interest" description="Disordered" evidence="1">
    <location>
        <begin position="1"/>
        <end position="71"/>
    </location>
</feature>
<evidence type="ECO:0000313" key="5">
    <source>
        <dbReference type="Proteomes" id="UP000294853"/>
    </source>
</evidence>
<sequence length="299" mass="31542">MCACRWGARASMRSRRPSSTPPAPPSTPATVGCSPRRRGSPPMSQKATRPRLNGSTMQSAPRPMTGASNRGFRRAQRTLLAGLALGAMVLPSTAWAHVTVQPGEVEGGGFSVVSFRVPTERDDASTTKVQVLLPEDQPIGSVRTRPVPGWKVTTKNRTLDEPIDMFGEEVDSVVSEVTWTATGEGIAPNQFEDFDVSMGQLPESGEMVFTAIQTYSSGEVVKWNEVAVDEQSEPEHPAPVLTITAPEAADAEAATEAEAAGATASEDDGDGSTVVPVVLSGLALLAAMGALFVALRRRA</sequence>
<organism evidence="4 5">
    <name type="scientific">Nocardioides seonyuensis</name>
    <dbReference type="NCBI Taxonomy" id="2518371"/>
    <lineage>
        <taxon>Bacteria</taxon>
        <taxon>Bacillati</taxon>
        <taxon>Actinomycetota</taxon>
        <taxon>Actinomycetes</taxon>
        <taxon>Propionibacteriales</taxon>
        <taxon>Nocardioidaceae</taxon>
        <taxon>Nocardioides</taxon>
    </lineage>
</organism>
<proteinExistence type="predicted"/>
<evidence type="ECO:0000259" key="3">
    <source>
        <dbReference type="Pfam" id="PF07987"/>
    </source>
</evidence>
<name>A0A4P7IFE8_9ACTN</name>
<evidence type="ECO:0000313" key="4">
    <source>
        <dbReference type="EMBL" id="QBX55303.1"/>
    </source>
</evidence>
<dbReference type="Pfam" id="PF07987">
    <property type="entry name" value="DUF1775"/>
    <property type="match status" value="1"/>
</dbReference>
<dbReference type="Gene3D" id="2.60.40.2230">
    <property type="entry name" value="Uncharacterised protein YcnI-like PF07987, DUF1775"/>
    <property type="match status" value="1"/>
</dbReference>